<protein>
    <submittedName>
        <fullName evidence="2">Uncharacterized protein</fullName>
    </submittedName>
</protein>
<evidence type="ECO:0000256" key="1">
    <source>
        <dbReference type="SAM" id="SignalP"/>
    </source>
</evidence>
<organism evidence="2 3">
    <name type="scientific">Tolypothrix bouteillei VB521301</name>
    <dbReference type="NCBI Taxonomy" id="1479485"/>
    <lineage>
        <taxon>Bacteria</taxon>
        <taxon>Bacillati</taxon>
        <taxon>Cyanobacteriota</taxon>
        <taxon>Cyanophyceae</taxon>
        <taxon>Nostocales</taxon>
        <taxon>Tolypothrichaceae</taxon>
        <taxon>Tolypothrix</taxon>
    </lineage>
</organism>
<evidence type="ECO:0000313" key="2">
    <source>
        <dbReference type="EMBL" id="KAF3884483.1"/>
    </source>
</evidence>
<proteinExistence type="predicted"/>
<keyword evidence="1" id="KW-0732">Signal</keyword>
<dbReference type="Proteomes" id="UP000029738">
    <property type="component" value="Unassembled WGS sequence"/>
</dbReference>
<accession>A0A8S9SZ24</accession>
<comment type="caution">
    <text evidence="2">The sequence shown here is derived from an EMBL/GenBank/DDBJ whole genome shotgun (WGS) entry which is preliminary data.</text>
</comment>
<gene>
    <name evidence="2" type="ORF">DA73_0400002615</name>
</gene>
<name>A0A8S9SZ24_9CYAN</name>
<keyword evidence="3" id="KW-1185">Reference proteome</keyword>
<evidence type="ECO:0000313" key="3">
    <source>
        <dbReference type="Proteomes" id="UP000029738"/>
    </source>
</evidence>
<dbReference type="AlphaFoldDB" id="A0A8S9SZ24"/>
<dbReference type="OrthoDB" id="489044at2"/>
<reference evidence="2" key="1">
    <citation type="journal article" date="2015" name="Genome Announc.">
        <title>Draft Genome Sequence of Tolypothrix boutellei Strain VB521301.</title>
        <authorList>
            <person name="Chandrababunaidu M.M."/>
            <person name="Singh D."/>
            <person name="Sen D."/>
            <person name="Bhan S."/>
            <person name="Das S."/>
            <person name="Gupta A."/>
            <person name="Adhikary S.P."/>
            <person name="Tripathy S."/>
        </authorList>
    </citation>
    <scope>NUCLEOTIDE SEQUENCE</scope>
    <source>
        <strain evidence="2">VB521301</strain>
    </source>
</reference>
<feature type="signal peptide" evidence="1">
    <location>
        <begin position="1"/>
        <end position="25"/>
    </location>
</feature>
<feature type="chain" id="PRO_5035914232" evidence="1">
    <location>
        <begin position="26"/>
        <end position="108"/>
    </location>
</feature>
<sequence length="108" mass="12782">MKLFQVLLVVLVLVLNLFMAFPSWAKTPSLVNDVDDFQVGQKVIWLYKARADFDEVHKIPAEVVKLSEKQVQIKIRKNNEFINRWVNPNKLEKFCQDKRKFKDCEENS</sequence>
<reference evidence="2" key="2">
    <citation type="submission" date="2019-11" db="EMBL/GenBank/DDBJ databases">
        <title>Improved Assembly of Tolypothrix boutellei genome.</title>
        <authorList>
            <person name="Sarangi A.N."/>
            <person name="Mukherjee M."/>
            <person name="Ghosh S."/>
            <person name="Singh D."/>
            <person name="Das A."/>
            <person name="Kant S."/>
            <person name="Prusty A."/>
            <person name="Tripathy S."/>
        </authorList>
    </citation>
    <scope>NUCLEOTIDE SEQUENCE</scope>
    <source>
        <strain evidence="2">VB521301</strain>
    </source>
</reference>
<dbReference type="RefSeq" id="WP_050046096.1">
    <property type="nucleotide sequence ID" value="NZ_JHEG04000001.1"/>
</dbReference>
<dbReference type="EMBL" id="JHEG04000001">
    <property type="protein sequence ID" value="KAF3884483.1"/>
    <property type="molecule type" value="Genomic_DNA"/>
</dbReference>